<evidence type="ECO:0000313" key="3">
    <source>
        <dbReference type="Proteomes" id="UP000318667"/>
    </source>
</evidence>
<reference evidence="2 3" key="1">
    <citation type="journal article" date="2015" name="Stand. Genomic Sci.">
        <title>Genomic Encyclopedia of Bacterial and Archaeal Type Strains, Phase III: the genomes of soil and plant-associated and newly described type strains.</title>
        <authorList>
            <person name="Whitman W.B."/>
            <person name="Woyke T."/>
            <person name="Klenk H.P."/>
            <person name="Zhou Y."/>
            <person name="Lilburn T.G."/>
            <person name="Beck B.J."/>
            <person name="De Vos P."/>
            <person name="Vandamme P."/>
            <person name="Eisen J.A."/>
            <person name="Garrity G."/>
            <person name="Hugenholtz P."/>
            <person name="Kyrpides N.C."/>
        </authorList>
    </citation>
    <scope>NUCLEOTIDE SEQUENCE [LARGE SCALE GENOMIC DNA]</scope>
    <source>
        <strain evidence="2 3">CGMCC 1.10115</strain>
    </source>
</reference>
<dbReference type="Pfam" id="PF01526">
    <property type="entry name" value="DDE_Tnp_Tn3"/>
    <property type="match status" value="1"/>
</dbReference>
<evidence type="ECO:0000259" key="1">
    <source>
        <dbReference type="Pfam" id="PF01526"/>
    </source>
</evidence>
<comment type="caution">
    <text evidence="2">The sequence shown here is derived from an EMBL/GenBank/DDBJ whole genome shotgun (WGS) entry which is preliminary data.</text>
</comment>
<protein>
    <submittedName>
        <fullName evidence="2">Tn3 transposase DDE domain-containing protein</fullName>
    </submittedName>
</protein>
<proteinExistence type="predicted"/>
<dbReference type="EMBL" id="VLKI01000039">
    <property type="protein sequence ID" value="TWH77688.1"/>
    <property type="molecule type" value="Genomic_DNA"/>
</dbReference>
<accession>A0A562J3D2</accession>
<organism evidence="2 3">
    <name type="scientific">Cytobacillus oceanisediminis</name>
    <dbReference type="NCBI Taxonomy" id="665099"/>
    <lineage>
        <taxon>Bacteria</taxon>
        <taxon>Bacillati</taxon>
        <taxon>Bacillota</taxon>
        <taxon>Bacilli</taxon>
        <taxon>Bacillales</taxon>
        <taxon>Bacillaceae</taxon>
        <taxon>Cytobacillus</taxon>
    </lineage>
</organism>
<sequence>MSGSLILGKLGSYAKQNKLANTLHEMGRIEKANFILDYISNEDLRRRIQRGLNKGEAMNGLVCSAFSVKYCSRSSFDLWPRFFGSVFGFSTLEGA</sequence>
<name>A0A562J3D2_9BACI</name>
<gene>
    <name evidence="2" type="ORF">IQ19_05603</name>
</gene>
<dbReference type="InterPro" id="IPR002513">
    <property type="entry name" value="Tn3_Tnp_DDE_dom"/>
</dbReference>
<evidence type="ECO:0000313" key="2">
    <source>
        <dbReference type="EMBL" id="TWH77688.1"/>
    </source>
</evidence>
<dbReference type="GO" id="GO:0006313">
    <property type="term" value="P:DNA transposition"/>
    <property type="evidence" value="ECO:0007669"/>
    <property type="project" value="InterPro"/>
</dbReference>
<dbReference type="AlphaFoldDB" id="A0A562J3D2"/>
<dbReference type="Proteomes" id="UP000318667">
    <property type="component" value="Unassembled WGS sequence"/>
</dbReference>
<keyword evidence="3" id="KW-1185">Reference proteome</keyword>
<dbReference type="GO" id="GO:0004803">
    <property type="term" value="F:transposase activity"/>
    <property type="evidence" value="ECO:0007669"/>
    <property type="project" value="InterPro"/>
</dbReference>
<feature type="domain" description="Tn3 transposase DDE" evidence="1">
    <location>
        <begin position="2"/>
        <end position="67"/>
    </location>
</feature>